<gene>
    <name evidence="3" type="ORF">K466DRAFT_663390</name>
</gene>
<feature type="compositionally biased region" description="Low complexity" evidence="1">
    <location>
        <begin position="20"/>
        <end position="43"/>
    </location>
</feature>
<evidence type="ECO:0000313" key="4">
    <source>
        <dbReference type="Proteomes" id="UP000308197"/>
    </source>
</evidence>
<name>A0A5C3PFC1_9APHY</name>
<sequence length="428" mass="42888">MRLSSSSSFLLATLAVSSSSSSMAAPAEHPSSLQQSSLPSSPSVRSVAMAAREDRMDVDVGEGHDQAYPGVEVHTHSNRGQIEDLVDGILVGLPLGGLDKTLEDTLNPLLAILPRRETVGAVQQAANAAGSTVKDLGRFAHQIGARADADSGDGASSSSATTSGLASTSAPFNTAYTSFGAANSTSSTPLQPTATSTGSSAELTSTTTSTYTRRSLRFLREDAQMTPSSSTYSISPSDTSSASVYSTSTDAASSTFLTYSASADSTSFTPSSTDSMGYAPTVLVRAASDQPSSSSSVDSTSMSASGANSASPTSTQPSSSVNSTSSASPTLPANPPNTPVGTPKPSVPEGASQPSAPVQRNAPPMFPGMKAVDPSASSATDVPSMTPTGSCTMSTTDVSAAPTSSTMAGYMPADTAATASDAGPTSTF</sequence>
<dbReference type="InParanoid" id="A0A5C3PFC1"/>
<feature type="compositionally biased region" description="Polar residues" evidence="1">
    <location>
        <begin position="183"/>
        <end position="192"/>
    </location>
</feature>
<protein>
    <recommendedName>
        <fullName evidence="5">REJ domain-containing protein</fullName>
    </recommendedName>
</protein>
<dbReference type="EMBL" id="ML211176">
    <property type="protein sequence ID" value="TFK86930.1"/>
    <property type="molecule type" value="Genomic_DNA"/>
</dbReference>
<feature type="region of interest" description="Disordered" evidence="1">
    <location>
        <begin position="183"/>
        <end position="245"/>
    </location>
</feature>
<proteinExistence type="predicted"/>
<reference evidence="3 4" key="1">
    <citation type="journal article" date="2019" name="Nat. Ecol. Evol.">
        <title>Megaphylogeny resolves global patterns of mushroom evolution.</title>
        <authorList>
            <person name="Varga T."/>
            <person name="Krizsan K."/>
            <person name="Foldi C."/>
            <person name="Dima B."/>
            <person name="Sanchez-Garcia M."/>
            <person name="Sanchez-Ramirez S."/>
            <person name="Szollosi G.J."/>
            <person name="Szarkandi J.G."/>
            <person name="Papp V."/>
            <person name="Albert L."/>
            <person name="Andreopoulos W."/>
            <person name="Angelini C."/>
            <person name="Antonin V."/>
            <person name="Barry K.W."/>
            <person name="Bougher N.L."/>
            <person name="Buchanan P."/>
            <person name="Buyck B."/>
            <person name="Bense V."/>
            <person name="Catcheside P."/>
            <person name="Chovatia M."/>
            <person name="Cooper J."/>
            <person name="Damon W."/>
            <person name="Desjardin D."/>
            <person name="Finy P."/>
            <person name="Geml J."/>
            <person name="Haridas S."/>
            <person name="Hughes K."/>
            <person name="Justo A."/>
            <person name="Karasinski D."/>
            <person name="Kautmanova I."/>
            <person name="Kiss B."/>
            <person name="Kocsube S."/>
            <person name="Kotiranta H."/>
            <person name="LaButti K.M."/>
            <person name="Lechner B.E."/>
            <person name="Liimatainen K."/>
            <person name="Lipzen A."/>
            <person name="Lukacs Z."/>
            <person name="Mihaltcheva S."/>
            <person name="Morgado L.N."/>
            <person name="Niskanen T."/>
            <person name="Noordeloos M.E."/>
            <person name="Ohm R.A."/>
            <person name="Ortiz-Santana B."/>
            <person name="Ovrebo C."/>
            <person name="Racz N."/>
            <person name="Riley R."/>
            <person name="Savchenko A."/>
            <person name="Shiryaev A."/>
            <person name="Soop K."/>
            <person name="Spirin V."/>
            <person name="Szebenyi C."/>
            <person name="Tomsovsky M."/>
            <person name="Tulloss R.E."/>
            <person name="Uehling J."/>
            <person name="Grigoriev I.V."/>
            <person name="Vagvolgyi C."/>
            <person name="Papp T."/>
            <person name="Martin F.M."/>
            <person name="Miettinen O."/>
            <person name="Hibbett D.S."/>
            <person name="Nagy L.G."/>
        </authorList>
    </citation>
    <scope>NUCLEOTIDE SEQUENCE [LARGE SCALE GENOMIC DNA]</scope>
    <source>
        <strain evidence="3 4">HHB13444</strain>
    </source>
</reference>
<evidence type="ECO:0008006" key="5">
    <source>
        <dbReference type="Google" id="ProtNLM"/>
    </source>
</evidence>
<evidence type="ECO:0000256" key="2">
    <source>
        <dbReference type="SAM" id="SignalP"/>
    </source>
</evidence>
<feature type="signal peptide" evidence="2">
    <location>
        <begin position="1"/>
        <end position="24"/>
    </location>
</feature>
<feature type="compositionally biased region" description="Low complexity" evidence="1">
    <location>
        <begin position="152"/>
        <end position="167"/>
    </location>
</feature>
<feature type="region of interest" description="Disordered" evidence="1">
    <location>
        <begin position="146"/>
        <end position="167"/>
    </location>
</feature>
<feature type="region of interest" description="Disordered" evidence="1">
    <location>
        <begin position="287"/>
        <end position="409"/>
    </location>
</feature>
<feature type="chain" id="PRO_5022901478" description="REJ domain-containing protein" evidence="2">
    <location>
        <begin position="25"/>
        <end position="428"/>
    </location>
</feature>
<feature type="compositionally biased region" description="Low complexity" evidence="1">
    <location>
        <begin position="226"/>
        <end position="245"/>
    </location>
</feature>
<keyword evidence="2" id="KW-0732">Signal</keyword>
<evidence type="ECO:0000256" key="1">
    <source>
        <dbReference type="SAM" id="MobiDB-lite"/>
    </source>
</evidence>
<accession>A0A5C3PFC1</accession>
<feature type="compositionally biased region" description="Low complexity" evidence="1">
    <location>
        <begin position="193"/>
        <end position="213"/>
    </location>
</feature>
<dbReference type="Proteomes" id="UP000308197">
    <property type="component" value="Unassembled WGS sequence"/>
</dbReference>
<dbReference type="AlphaFoldDB" id="A0A5C3PFC1"/>
<keyword evidence="4" id="KW-1185">Reference proteome</keyword>
<feature type="region of interest" description="Disordered" evidence="1">
    <location>
        <begin position="20"/>
        <end position="49"/>
    </location>
</feature>
<organism evidence="3 4">
    <name type="scientific">Polyporus arcularius HHB13444</name>
    <dbReference type="NCBI Taxonomy" id="1314778"/>
    <lineage>
        <taxon>Eukaryota</taxon>
        <taxon>Fungi</taxon>
        <taxon>Dikarya</taxon>
        <taxon>Basidiomycota</taxon>
        <taxon>Agaricomycotina</taxon>
        <taxon>Agaricomycetes</taxon>
        <taxon>Polyporales</taxon>
        <taxon>Polyporaceae</taxon>
        <taxon>Polyporus</taxon>
    </lineage>
</organism>
<feature type="compositionally biased region" description="Low complexity" evidence="1">
    <location>
        <begin position="287"/>
        <end position="330"/>
    </location>
</feature>
<dbReference type="STRING" id="1314778.A0A5C3PFC1"/>
<evidence type="ECO:0000313" key="3">
    <source>
        <dbReference type="EMBL" id="TFK86930.1"/>
    </source>
</evidence>
<feature type="compositionally biased region" description="Polar residues" evidence="1">
    <location>
        <begin position="375"/>
        <end position="407"/>
    </location>
</feature>